<gene>
    <name evidence="4" type="primary">ADAMTS9</name>
    <name evidence="4" type="ORF">SNAT2548_LOCUS24488</name>
</gene>
<feature type="region of interest" description="Disordered" evidence="1">
    <location>
        <begin position="431"/>
        <end position="457"/>
    </location>
</feature>
<dbReference type="SUPFAM" id="SSF53335">
    <property type="entry name" value="S-adenosyl-L-methionine-dependent methyltransferases"/>
    <property type="match status" value="1"/>
</dbReference>
<dbReference type="InterPro" id="IPR043502">
    <property type="entry name" value="DNA/RNA_pol_sf"/>
</dbReference>
<dbReference type="SMART" id="SM00209">
    <property type="entry name" value="TSP1"/>
    <property type="match status" value="2"/>
</dbReference>
<reference evidence="4" key="1">
    <citation type="submission" date="2021-02" db="EMBL/GenBank/DDBJ databases">
        <authorList>
            <person name="Dougan E. K."/>
            <person name="Rhodes N."/>
            <person name="Thang M."/>
            <person name="Chan C."/>
        </authorList>
    </citation>
    <scope>NUCLEOTIDE SEQUENCE</scope>
</reference>
<feature type="domain" description="Reverse transcriptase" evidence="3">
    <location>
        <begin position="1997"/>
        <end position="2143"/>
    </location>
</feature>
<dbReference type="InterPro" id="IPR029063">
    <property type="entry name" value="SAM-dependent_MTases_sf"/>
</dbReference>
<dbReference type="InterPro" id="IPR000884">
    <property type="entry name" value="TSP1_rpt"/>
</dbReference>
<evidence type="ECO:0000313" key="4">
    <source>
        <dbReference type="EMBL" id="CAE7448467.1"/>
    </source>
</evidence>
<keyword evidence="2" id="KW-0812">Transmembrane</keyword>
<dbReference type="InterPro" id="IPR052055">
    <property type="entry name" value="Hepadnavirus_pol/RT"/>
</dbReference>
<dbReference type="PANTHER" id="PTHR33050">
    <property type="entry name" value="REVERSE TRANSCRIPTASE DOMAIN-CONTAINING PROTEIN"/>
    <property type="match status" value="1"/>
</dbReference>
<dbReference type="PANTHER" id="PTHR33050:SF7">
    <property type="entry name" value="RIBONUCLEASE H"/>
    <property type="match status" value="1"/>
</dbReference>
<dbReference type="InterPro" id="IPR000477">
    <property type="entry name" value="RT_dom"/>
</dbReference>
<feature type="compositionally biased region" description="Basic residues" evidence="1">
    <location>
        <begin position="1106"/>
        <end position="1129"/>
    </location>
</feature>
<sequence length="3320" mass="364805">MVMAQAEAVCPVPVQSGMAKWHAVAMDEVILSQQSSEEILEADAIKEETASRSQASEVAEHMCATCGAGVAGVAGAAGAEGCVWAQNTSRLSLIDCIDVDAAIPRPEPWWVQLVKQHTGCASVNTGSLFRKRPLKLVSACSGMLSEAKVLEVGPGKPCSFHLKVAICEPVLFAAPITCQMLRIPYECVSASDSDPDCRAFMRANYPPTYMHTDWATQRESCPARSMFGKLDFFMMGTPCPPYSKMRHKRFANGSVSQHPQFYQTEDLIMWLKAFEPGAGCLEQVDGFRMGEDCSDMSSPLERLIQGVDAAEWYHGGYHVFASFMDLKAPGRGRPAGSRILREVVRDNPEMQFKAESTSANVSILDLLSGRGAPAQRSSSSTSELLPLATVPEAKVACSPQVTAASLLSGAAAPLLGKTFAHLVLFQSREGTAAAANRPQEPTADTTHLPDGETDDADKGGMMAVIEHSFGDSTANHVKSMSALAEDLGMTRATLGRHKQVLAASLVQAFSVSWSCCLQRVHRLIRDGIMRGHCLIKKRVYDETPLKLRIKVQGGQSHEQAYSVAKTLQSRFSLGMLCERIPSQTFFFMHGLVASPLQVVFRTKAEHLFEAQQAVEGLVPGLDKVAKSFDMTMQMTSTDRYSANEVTEQAMNFVTPDQTRLHLWCDVHRLSACQTWQLGIASSHISGVIGLSLLMREAGALTELRKCISQVFHDRLEVVYGDPPTGQIQAHRKAILKMFLGEDVTKREEPLAGKRARQRATLDFFCNGDWEQADKIQFFSLQPVDKQQLLQAFDRLVVPALLPAGISMFPRHRWHGGELAVDEAGLLFAVHNIGGIALQMFLTGQSPDRALAAESSEDPSNAALDDLDPGELPAVDTCVAESVPQGPQESQQENARSPDATDWKAAKQSMKRMTTAWVDSKPGPVLVVVRAAMTASVRLMRKFLYLASLSWEKHQQLQALRGKKRSFRLLEAWCARDVATAFATLRDTFHTPLLALPLTARTNSIKVLSFRLLARMAGALHNLIRLPRSGFPYRLYGLLSSDSKPELDEMADKLLRSPVCLRDPASKAILSKFANVDALTGPAAKATLEACALLAEVDVVSIETKHRATPKKKRAVQKRKPARTNPKGRKRLDQVEKRPGGALRAFFHDKLPTVAKDEWQDRGALFERLRRDFKTLSQEEQRHYKALGAAATLAGKHGGRPFADPSTVSGHVARSRSSQALVTASSEQERLALSKIAAAEKKAMFAQRLVLARERTDAVDLQAHQSRAVFPSHEIVDTLKVATWKNEVMAEPGHLCAGKWPPQESSSGKGGKGQRWVLSYQDKSGARKNLCRGYSSRDGCKFANCRFEHLCPVPGGMCSATLEQQDLVRYVNAFLAHLFPEGTWTSICVSHTEFAHIHQDFNSPDSQNYTFSLGAFSGGGLWLEGDTSAFPGYTLVPPPDKEADQSLRGAIVCTRRAGFSFNGRLRHCSEPWVGDRWVVIAYTAPNPDALSADDVSLLAALGFPLPRVSSTPPPPSAQGSVVATPAPDAQVTCPSPTLPEQVLPPHFPALRRNLFLELCSGRNRPLSSAALKAGVSVISVDILRSCEQDILQDSTYDALLRLGFSGQVTLAHASPPCTEYSRLKLLDNAGPRPLRSPDHMEGFPDLNAEEKHRFEQSRLLLFRSLHILRAVWCGGGHISFEHPANSLAWLEKETQAFLKHVSADLNCIAACRFGADWYKRWLFACTWRDMQGLACACNHAPDSHQQVVGARNSDGTWASAATSEFPPALAEAYVAAALPLFETCADPVDLSLAQLPFLYPRRACTLLLLARKMAPLRLQEHVQSQCEDALFSADEVLALRAMWSSWFTRKGWPAPDWTVPPSQPYCLHALSALSRAMGDRDDLLFPCLLEGIPTGFFNDIPRSNVFIPVEDVGSLASDDQLQICESNWQGARENPAILHELVQKEVDEGWLEEVPLSEAKQRWDKIAVAKLNVVLAENKKPRLIMDGTISGTNRSCFMNEKYNLPGLQDVRSCFPLRGCHSQHAGFSLDIRAAHKTIRIKDSERGLCGIKLEDGRHYWYRVCPFGTNFSALWWARLSSFMIRVFHLLLWVAHMLSIYVDDLLLVQDDAVVAVFGSLLLSFCQSFGIPLSWAKVQLSHELKWLGWCFNFRAGTFWVPEDKRAKLLQQVRVLLRKGPVEKQALEQTVGLLMWITQASVQLRPWLCNLWRDLQRPAATNFSISSSEWQTLKDHLDENLRFRSTPPGTAIPCGATLISARHVPVRSKADLCKVPLTTRRVYMRIADPQHRKRHVSEASRRFLLFWEDWCLQSPSLTCLQPSCRAISATLAADAFASSQCIGIGGFLRVQGSSAVWFSERFALSDMQCLGVPLAPDAQKNIGCWELLAQMALLILFAEVCPGGRAGLSLRTFCDNSAAESAGNRMLTTSSPLCFFAQQLACLSFKLGLTLDIQHISGFRNTEADFLSRWQPPEELQHGFELLYRFVGENSWTLQLRGRDNGTCPGDHSYAGAKYCNSYTDAERCTEDMQTRHVEAKFFSVFALLVTAHVVHLIISRIDGLLCHVQLVHEQIASSGSDSDDILTWQVVSSEAKPNYVTLEMYAAVPSGGDVSTPGNMDLFDASGLAKFLATEIVVETGKDPLRTTRDKGIDTIVKYQIRVRNNKTSSDVNVQAEFARFARFEDGAILPAEDAAMFAKSTGGDLVGIQSYHPPAGDVRYPTASTFYWFSLSGPCPNMPSAKKQSSNCTKYQKGLVPSSKSQYVAGGLCKPRMFTSGIPDGTPGCSYYIQNFTTVKLDSIVGIQQQDCGGRKCADWQDFRLHCSNTNLTFTHLGVTYCREYDYPGCVTSCKDPSCHAQKELGLPFWTGRCNASRNSVRALAIQEAFGGSVVQDYYARNPACDKYAPMCNKPVPDAGVSYCHRDDSGVCDACYVPGTANPPSPRPASQVPCRVDLFLNKQMPQYKAALPVCASDCHGECSLRTEKEACCVYVGKCKRVWQHDEWGECDSECGNGTQHRQVWCPFEDIFGPCEESTRPVNMSSCRGNSCPWDAHQFGNWSQCDDGCGNGTEVQSLVCDCPDDCPMGDKECEKSAKPPQPARPCFPPGKKNGSMFCTACPVAGHGTCTACPHGFELEGICEIKDRVAMATYQAASGNLSLVDGWLASAFIPAFRDAVKKETNISVDVVNFSSSAVRSDADTVDIGVVAASQYNTDESLNWTSYQLASINMQQLANSFHDALSSYGCTVAHECSPPSLVFSLVKQPSMMCPPPLVWSNACIVPGTPPSSGFPGWGIALIIAGVLLLVAVVAWVTCSHCKRAPSSHSSRLLSAA</sequence>
<feature type="region of interest" description="Disordered" evidence="1">
    <location>
        <begin position="1294"/>
        <end position="1313"/>
    </location>
</feature>
<feature type="compositionally biased region" description="Polar residues" evidence="1">
    <location>
        <begin position="884"/>
        <end position="894"/>
    </location>
</feature>
<keyword evidence="2" id="KW-1133">Transmembrane helix</keyword>
<dbReference type="PROSITE" id="PS50092">
    <property type="entry name" value="TSP1"/>
    <property type="match status" value="1"/>
</dbReference>
<feature type="region of interest" description="Disordered" evidence="1">
    <location>
        <begin position="1105"/>
        <end position="1134"/>
    </location>
</feature>
<dbReference type="Proteomes" id="UP000604046">
    <property type="component" value="Unassembled WGS sequence"/>
</dbReference>
<evidence type="ECO:0000256" key="2">
    <source>
        <dbReference type="SAM" id="Phobius"/>
    </source>
</evidence>
<organism evidence="4 5">
    <name type="scientific">Symbiodinium natans</name>
    <dbReference type="NCBI Taxonomy" id="878477"/>
    <lineage>
        <taxon>Eukaryota</taxon>
        <taxon>Sar</taxon>
        <taxon>Alveolata</taxon>
        <taxon>Dinophyceae</taxon>
        <taxon>Suessiales</taxon>
        <taxon>Symbiodiniaceae</taxon>
        <taxon>Symbiodinium</taxon>
    </lineage>
</organism>
<dbReference type="Pfam" id="PF00078">
    <property type="entry name" value="RVT_1"/>
    <property type="match status" value="1"/>
</dbReference>
<keyword evidence="2" id="KW-0472">Membrane</keyword>
<name>A0A812RMC9_9DINO</name>
<dbReference type="Pfam" id="PF00090">
    <property type="entry name" value="TSP_1"/>
    <property type="match status" value="2"/>
</dbReference>
<proteinExistence type="predicted"/>
<dbReference type="InterPro" id="IPR036383">
    <property type="entry name" value="TSP1_rpt_sf"/>
</dbReference>
<dbReference type="SUPFAM" id="SSF56672">
    <property type="entry name" value="DNA/RNA polymerases"/>
    <property type="match status" value="1"/>
</dbReference>
<feature type="region of interest" description="Disordered" evidence="1">
    <location>
        <begin position="1508"/>
        <end position="1527"/>
    </location>
</feature>
<dbReference type="EMBL" id="CAJNDS010002359">
    <property type="protein sequence ID" value="CAE7448467.1"/>
    <property type="molecule type" value="Genomic_DNA"/>
</dbReference>
<dbReference type="Gene3D" id="3.40.50.150">
    <property type="entry name" value="Vaccinia Virus protein VP39"/>
    <property type="match status" value="1"/>
</dbReference>
<comment type="caution">
    <text evidence="4">The sequence shown here is derived from an EMBL/GenBank/DDBJ whole genome shotgun (WGS) entry which is preliminary data.</text>
</comment>
<dbReference type="OrthoDB" id="412680at2759"/>
<dbReference type="SUPFAM" id="SSF82895">
    <property type="entry name" value="TSP-1 type 1 repeat"/>
    <property type="match status" value="1"/>
</dbReference>
<feature type="transmembrane region" description="Helical" evidence="2">
    <location>
        <begin position="3278"/>
        <end position="3300"/>
    </location>
</feature>
<accession>A0A812RMC9</accession>
<evidence type="ECO:0000313" key="5">
    <source>
        <dbReference type="Proteomes" id="UP000604046"/>
    </source>
</evidence>
<feature type="region of interest" description="Disordered" evidence="1">
    <location>
        <begin position="880"/>
        <end position="905"/>
    </location>
</feature>
<protein>
    <submittedName>
        <fullName evidence="4">ADAMTS9 protein</fullName>
    </submittedName>
</protein>
<evidence type="ECO:0000259" key="3">
    <source>
        <dbReference type="Pfam" id="PF00078"/>
    </source>
</evidence>
<keyword evidence="5" id="KW-1185">Reference proteome</keyword>
<evidence type="ECO:0000256" key="1">
    <source>
        <dbReference type="SAM" id="MobiDB-lite"/>
    </source>
</evidence>